<organism evidence="3 4">
    <name type="scientific">Litoreibacter roseus</name>
    <dbReference type="NCBI Taxonomy" id="2601869"/>
    <lineage>
        <taxon>Bacteria</taxon>
        <taxon>Pseudomonadati</taxon>
        <taxon>Pseudomonadota</taxon>
        <taxon>Alphaproteobacteria</taxon>
        <taxon>Rhodobacterales</taxon>
        <taxon>Roseobacteraceae</taxon>
        <taxon>Litoreibacter</taxon>
    </lineage>
</organism>
<keyword evidence="2" id="KW-0732">Signal</keyword>
<dbReference type="OrthoDB" id="7847197at2"/>
<feature type="region of interest" description="Disordered" evidence="1">
    <location>
        <begin position="118"/>
        <end position="154"/>
    </location>
</feature>
<evidence type="ECO:0000313" key="3">
    <source>
        <dbReference type="EMBL" id="GFE64402.1"/>
    </source>
</evidence>
<proteinExistence type="predicted"/>
<comment type="caution">
    <text evidence="3">The sequence shown here is derived from an EMBL/GenBank/DDBJ whole genome shotgun (WGS) entry which is preliminary data.</text>
</comment>
<protein>
    <submittedName>
        <fullName evidence="3">Uncharacterized protein</fullName>
    </submittedName>
</protein>
<reference evidence="3 4" key="1">
    <citation type="submission" date="2019-12" db="EMBL/GenBank/DDBJ databases">
        <title>Litoreibacter badius sp. nov., a novel bacteriochlorophyll a-containing bacterium in the genus Litoreibacter.</title>
        <authorList>
            <person name="Kanamuro M."/>
            <person name="Takabe Y."/>
            <person name="Mori K."/>
            <person name="Takaichi S."/>
            <person name="Hanada S."/>
        </authorList>
    </citation>
    <scope>NUCLEOTIDE SEQUENCE [LARGE SCALE GENOMIC DNA]</scope>
    <source>
        <strain evidence="3 4">K6</strain>
    </source>
</reference>
<dbReference type="Proteomes" id="UP000436822">
    <property type="component" value="Unassembled WGS sequence"/>
</dbReference>
<dbReference type="AlphaFoldDB" id="A0A6N6JGQ5"/>
<accession>A0A6N6JGQ5</accession>
<dbReference type="RefSeq" id="WP_159805559.1">
    <property type="nucleotide sequence ID" value="NZ_BLJE01000002.1"/>
</dbReference>
<keyword evidence="4" id="KW-1185">Reference proteome</keyword>
<evidence type="ECO:0000313" key="4">
    <source>
        <dbReference type="Proteomes" id="UP000436822"/>
    </source>
</evidence>
<evidence type="ECO:0000256" key="2">
    <source>
        <dbReference type="SAM" id="SignalP"/>
    </source>
</evidence>
<evidence type="ECO:0000256" key="1">
    <source>
        <dbReference type="SAM" id="MobiDB-lite"/>
    </source>
</evidence>
<gene>
    <name evidence="3" type="ORF">KIN_14760</name>
</gene>
<feature type="chain" id="PRO_5026937188" evidence="2">
    <location>
        <begin position="21"/>
        <end position="707"/>
    </location>
</feature>
<sequence length="707" mass="77007">MKRFAAVALSTIASIGAVQAAPVTIKSGEHANFSRIVLYLRATDPWTVNTNGREVRIDPGRGVDGFDISNVFTFIPKTRITGAKVDDGDLVLDLACDCDVESEMLTTGHLILDVRDGKPKQAKTPETPITRQAAADARSVLDKPRIQQESPAIQPTQISPTKAETLENFRKGLLENLSVAASRQLLDVKEPLESLIPDTPEISSPTLPPKTEPVTAPTIKKKRLRVTNAIERAVERISELTQSREIACYDTDDYDIAAWTEGNGLSVELASFRRTVMGEFDRVDETAVVQLARTYLYYGMTLEAMGTARAFGLSSPKIDAIRALSSIQQSDELAATHPLMQMQDCAGPVGLWSLLVSDNSTLTVDQTQNAVGEFVRLPTHLRVLIGPALISALKEANEILTAEIIQNTVDRARSLKDPLESNDPKVNALAMVAANDPSSPDALIDYLDDALAAGTPVEIRFIDLAASFVHELHGTPTADTLRNLQIRALSQNSDFSAAYAIFSKDTAAFQNDLIAASLAQDVVASAESEDLVRTALQFDQASILPRLDDEIKIRWAERLLTRGLPDTATLVLATTSDSDASKLLRAKALKIQKQREDALRAVEGLAIAEARRLRANVQIQLGRTQEAWLENAPDVDTAEERAELAWRTAQWGQVLGEDIRADIAGRIISTARTDTDGEAPLKQARNMIDTSREDRAALQELLAPDGS</sequence>
<name>A0A6N6JGQ5_9RHOB</name>
<feature type="signal peptide" evidence="2">
    <location>
        <begin position="1"/>
        <end position="20"/>
    </location>
</feature>
<dbReference type="EMBL" id="BLJE01000002">
    <property type="protein sequence ID" value="GFE64402.1"/>
    <property type="molecule type" value="Genomic_DNA"/>
</dbReference>